<dbReference type="InParanoid" id="A0A1X7VUG3"/>
<dbReference type="InterPro" id="IPR038425">
    <property type="entry name" value="GAT_sf"/>
</dbReference>
<dbReference type="Gene3D" id="2.60.40.1230">
    <property type="match status" value="1"/>
</dbReference>
<dbReference type="SUPFAM" id="SSF48464">
    <property type="entry name" value="ENTH/VHS domain"/>
    <property type="match status" value="1"/>
</dbReference>
<dbReference type="InterPro" id="IPR027422">
    <property type="entry name" value="GGA1-3"/>
</dbReference>
<dbReference type="SMART" id="SM00809">
    <property type="entry name" value="Alpha_adaptinC2"/>
    <property type="match status" value="1"/>
</dbReference>
<evidence type="ECO:0000313" key="15">
    <source>
        <dbReference type="EnsemblMetazoa" id="Aqu2.1.43505_001"/>
    </source>
</evidence>
<keyword evidence="7" id="KW-0653">Protein transport</keyword>
<dbReference type="GO" id="GO:0031901">
    <property type="term" value="C:early endosome membrane"/>
    <property type="evidence" value="ECO:0007669"/>
    <property type="project" value="UniProtKB-SubCell"/>
</dbReference>
<dbReference type="Proteomes" id="UP000007879">
    <property type="component" value="Unassembled WGS sequence"/>
</dbReference>
<evidence type="ECO:0000259" key="13">
    <source>
        <dbReference type="PROSITE" id="PS50180"/>
    </source>
</evidence>
<keyword evidence="4" id="KW-0813">Transport</keyword>
<dbReference type="InterPro" id="IPR004152">
    <property type="entry name" value="GAT_dom"/>
</dbReference>
<dbReference type="GO" id="GO:0043130">
    <property type="term" value="F:ubiquitin binding"/>
    <property type="evidence" value="ECO:0007669"/>
    <property type="project" value="InterPro"/>
</dbReference>
<evidence type="ECO:0000256" key="6">
    <source>
        <dbReference type="ARBA" id="ARBA00022843"/>
    </source>
</evidence>
<comment type="subcellular location">
    <subcellularLocation>
        <location evidence="2">Early endosome membrane</location>
        <topology evidence="2">Peripheral membrane protein</topology>
    </subcellularLocation>
    <subcellularLocation>
        <location evidence="1">Golgi apparatus</location>
        <location evidence="1">trans-Golgi network membrane</location>
        <topology evidence="1">Peripheral membrane protein</topology>
    </subcellularLocation>
</comment>
<evidence type="ECO:0000256" key="4">
    <source>
        <dbReference type="ARBA" id="ARBA00022448"/>
    </source>
</evidence>
<evidence type="ECO:0000256" key="2">
    <source>
        <dbReference type="ARBA" id="ARBA00004220"/>
    </source>
</evidence>
<evidence type="ECO:0008006" key="17">
    <source>
        <dbReference type="Google" id="ProtNLM"/>
    </source>
</evidence>
<dbReference type="InterPro" id="IPR008942">
    <property type="entry name" value="ENTH_VHS"/>
</dbReference>
<dbReference type="InterPro" id="IPR013041">
    <property type="entry name" value="Clathrin_app_Ig-like_sf"/>
</dbReference>
<feature type="domain" description="GAT" evidence="14">
    <location>
        <begin position="165"/>
        <end position="291"/>
    </location>
</feature>
<dbReference type="AlphaFoldDB" id="A0A1X7VUG3"/>
<dbReference type="Gene3D" id="1.20.5.170">
    <property type="match status" value="1"/>
</dbReference>
<dbReference type="SUPFAM" id="SSF49348">
    <property type="entry name" value="Clathrin adaptor appendage domain"/>
    <property type="match status" value="1"/>
</dbReference>
<dbReference type="GO" id="GO:0006886">
    <property type="term" value="P:intracellular protein transport"/>
    <property type="evidence" value="ECO:0007669"/>
    <property type="project" value="InterPro"/>
</dbReference>
<evidence type="ECO:0000256" key="5">
    <source>
        <dbReference type="ARBA" id="ARBA00022753"/>
    </source>
</evidence>
<dbReference type="SMART" id="SM00288">
    <property type="entry name" value="VHS"/>
    <property type="match status" value="1"/>
</dbReference>
<dbReference type="CDD" id="cd14234">
    <property type="entry name" value="GAT_GGA_meta"/>
    <property type="match status" value="1"/>
</dbReference>
<dbReference type="Pfam" id="PF03127">
    <property type="entry name" value="GAT"/>
    <property type="match status" value="1"/>
</dbReference>
<dbReference type="PANTHER" id="PTHR45905:SF1">
    <property type="entry name" value="GOLGI-LOCALIZED, GAMMA-ADAPTIN EAR CONTAINING, ARF BINDING PROTEIN"/>
    <property type="match status" value="1"/>
</dbReference>
<dbReference type="GO" id="GO:0031267">
    <property type="term" value="F:small GTPase binding"/>
    <property type="evidence" value="ECO:0007669"/>
    <property type="project" value="InterPro"/>
</dbReference>
<dbReference type="Pfam" id="PF00790">
    <property type="entry name" value="VHS"/>
    <property type="match status" value="1"/>
</dbReference>
<dbReference type="GO" id="GO:0005802">
    <property type="term" value="C:trans-Golgi network"/>
    <property type="evidence" value="ECO:0007669"/>
    <property type="project" value="InterPro"/>
</dbReference>
<dbReference type="GO" id="GO:0034394">
    <property type="term" value="P:protein localization to cell surface"/>
    <property type="evidence" value="ECO:0007669"/>
    <property type="project" value="TreeGrafter"/>
</dbReference>
<comment type="similarity">
    <text evidence="3">Belongs to the GGA protein family.</text>
</comment>
<dbReference type="Pfam" id="PF18308">
    <property type="entry name" value="GGA_N-GAT"/>
    <property type="match status" value="1"/>
</dbReference>
<evidence type="ECO:0000256" key="7">
    <source>
        <dbReference type="ARBA" id="ARBA00022927"/>
    </source>
</evidence>
<feature type="coiled-coil region" evidence="10">
    <location>
        <begin position="188"/>
        <end position="222"/>
    </location>
</feature>
<keyword evidence="6" id="KW-0832">Ubl conjugation</keyword>
<evidence type="ECO:0000256" key="1">
    <source>
        <dbReference type="ARBA" id="ARBA00004150"/>
    </source>
</evidence>
<dbReference type="PROSITE" id="PS50180">
    <property type="entry name" value="GAE"/>
    <property type="match status" value="1"/>
</dbReference>
<gene>
    <name evidence="15" type="primary">100642040</name>
</gene>
<evidence type="ECO:0000259" key="12">
    <source>
        <dbReference type="PROSITE" id="PS50179"/>
    </source>
</evidence>
<reference evidence="16" key="1">
    <citation type="journal article" date="2010" name="Nature">
        <title>The Amphimedon queenslandica genome and the evolution of animal complexity.</title>
        <authorList>
            <person name="Srivastava M."/>
            <person name="Simakov O."/>
            <person name="Chapman J."/>
            <person name="Fahey B."/>
            <person name="Gauthier M.E."/>
            <person name="Mitros T."/>
            <person name="Richards G.S."/>
            <person name="Conaco C."/>
            <person name="Dacre M."/>
            <person name="Hellsten U."/>
            <person name="Larroux C."/>
            <person name="Putnam N.H."/>
            <person name="Stanke M."/>
            <person name="Adamska M."/>
            <person name="Darling A."/>
            <person name="Degnan S.M."/>
            <person name="Oakley T.H."/>
            <person name="Plachetzki D.C."/>
            <person name="Zhai Y."/>
            <person name="Adamski M."/>
            <person name="Calcino A."/>
            <person name="Cummins S.F."/>
            <person name="Goodstein D.M."/>
            <person name="Harris C."/>
            <person name="Jackson D.J."/>
            <person name="Leys S.P."/>
            <person name="Shu S."/>
            <person name="Woodcroft B.J."/>
            <person name="Vervoort M."/>
            <person name="Kosik K.S."/>
            <person name="Manning G."/>
            <person name="Degnan B.M."/>
            <person name="Rokhsar D.S."/>
        </authorList>
    </citation>
    <scope>NUCLEOTIDE SEQUENCE [LARGE SCALE GENOMIC DNA]</scope>
</reference>
<dbReference type="EnsemblMetazoa" id="Aqu2.1.43505_001">
    <property type="protein sequence ID" value="Aqu2.1.43505_001"/>
    <property type="gene ID" value="Aqu2.1.43505"/>
</dbReference>
<evidence type="ECO:0000256" key="10">
    <source>
        <dbReference type="SAM" id="Coils"/>
    </source>
</evidence>
<feature type="domain" description="GAE" evidence="13">
    <location>
        <begin position="576"/>
        <end position="696"/>
    </location>
</feature>
<dbReference type="GO" id="GO:0006893">
    <property type="term" value="P:Golgi to plasma membrane transport"/>
    <property type="evidence" value="ECO:0007669"/>
    <property type="project" value="TreeGrafter"/>
</dbReference>
<reference evidence="15" key="2">
    <citation type="submission" date="2017-05" db="UniProtKB">
        <authorList>
            <consortium name="EnsemblMetazoa"/>
        </authorList>
    </citation>
    <scope>IDENTIFICATION</scope>
</reference>
<dbReference type="SUPFAM" id="SSF89009">
    <property type="entry name" value="GAT-like domain"/>
    <property type="match status" value="1"/>
</dbReference>
<feature type="domain" description="VHS" evidence="12">
    <location>
        <begin position="12"/>
        <end position="142"/>
    </location>
</feature>
<keyword evidence="16" id="KW-1185">Reference proteome</keyword>
<dbReference type="Gene3D" id="1.25.40.90">
    <property type="match status" value="1"/>
</dbReference>
<keyword evidence="9" id="KW-0472">Membrane</keyword>
<dbReference type="InterPro" id="IPR008152">
    <property type="entry name" value="Clathrin_a/b/g-adaptin_app_Ig"/>
</dbReference>
<dbReference type="PROSITE" id="PS50909">
    <property type="entry name" value="GAT"/>
    <property type="match status" value="1"/>
</dbReference>
<feature type="compositionally biased region" description="Basic and acidic residues" evidence="11">
    <location>
        <begin position="290"/>
        <end position="302"/>
    </location>
</feature>
<feature type="region of interest" description="Disordered" evidence="11">
    <location>
        <begin position="290"/>
        <end position="330"/>
    </location>
</feature>
<keyword evidence="10" id="KW-0175">Coiled coil</keyword>
<dbReference type="OMA" id="VICGWEL"/>
<evidence type="ECO:0000259" key="14">
    <source>
        <dbReference type="PROSITE" id="PS50909"/>
    </source>
</evidence>
<dbReference type="GO" id="GO:0035091">
    <property type="term" value="F:phosphatidylinositol binding"/>
    <property type="evidence" value="ECO:0007669"/>
    <property type="project" value="InterPro"/>
</dbReference>
<dbReference type="STRING" id="400682.A0A1X7VUG3"/>
<evidence type="ECO:0000313" key="16">
    <source>
        <dbReference type="Proteomes" id="UP000007879"/>
    </source>
</evidence>
<dbReference type="InterPro" id="IPR008153">
    <property type="entry name" value="GAE_dom"/>
</dbReference>
<dbReference type="CDD" id="cd03567">
    <property type="entry name" value="VHS_GGA_metazoan"/>
    <property type="match status" value="1"/>
</dbReference>
<dbReference type="KEGG" id="aqu:100642040"/>
<evidence type="ECO:0000256" key="9">
    <source>
        <dbReference type="ARBA" id="ARBA00023136"/>
    </source>
</evidence>
<keyword evidence="5" id="KW-0967">Endosome</keyword>
<name>A0A1X7VUG3_AMPQE</name>
<dbReference type="PROSITE" id="PS50179">
    <property type="entry name" value="VHS"/>
    <property type="match status" value="1"/>
</dbReference>
<dbReference type="eggNOG" id="KOG1087">
    <property type="taxonomic scope" value="Eukaryota"/>
</dbReference>
<evidence type="ECO:0000256" key="3">
    <source>
        <dbReference type="ARBA" id="ARBA00008099"/>
    </source>
</evidence>
<dbReference type="OrthoDB" id="447025at2759"/>
<dbReference type="Pfam" id="PF02883">
    <property type="entry name" value="Alpha_adaptinC2"/>
    <property type="match status" value="1"/>
</dbReference>
<protein>
    <recommendedName>
        <fullName evidence="17">VHS domain-containing protein</fullName>
    </recommendedName>
</protein>
<keyword evidence="8" id="KW-0333">Golgi apparatus</keyword>
<sequence>MDDSLEALLEKATNPKNRYEDWEFIMAFCDKVNAEMEGPQVALKIIVPKIQDKNEKVALLALALLEACVKNCGRKFHQELGKFRFLNELIRMISPKYLGKDIPEKVQEKVKAMLYSWKIGLPSETKIAEAYEMLKKQGLVFDESAARDKTLEEAATKPKIALQEDPRQSQMLGKLIKSQNPEDLRAANRLIRDMVRRDEKRMEKLKKRLDDLELINNNVKLLNEMLSHFKPDAPEHEKQIIEELHSSVEKMRPQLFRMASELQPNEEGMTEILKANDSLIRVLDSYEKKMGKKKEGGGEGEAKGAATGGGGELPSTFGDPVPSTSATGGGDSSILLDLADLNFGNPPTPPAPVRSQGNEVNLLDDVSLALPSLNAAPLPSLDFMTQDQPPLGGMGGVSKTGQTGSVPAPATSQTTGFDLLGDFNLLSGPMVPPPSTGALPISSGAPPTSGVFNGLLDGNSAKPFGAPPTSGGMFNGLINSTPSQSAVAPPFGGPMIGTTPTSVPMISTTPTSVSMIGATPTSVPLSTNPLPPTSISLATPPMSVSMTTPPGPLLGADPLSALDKVFVPIDTIKPASSKPPLQVLSKGGVNVSLLFTENAPAPDIMVMVMSTISTNPFPISNYLIQAAAPKVMKVKLQPPTGSDLMAYNPLSPPASVSQIMLLANPTKAPVRLRFRISYTPQNGAEVVEIAEVSFSSA</sequence>
<dbReference type="PANTHER" id="PTHR45905">
    <property type="entry name" value="GOLGI-LOCALIZED, GAMMA-ADAPTIN EAR CONTAINING, ARF BINDING PROTEIN"/>
    <property type="match status" value="1"/>
</dbReference>
<dbReference type="InterPro" id="IPR002014">
    <property type="entry name" value="VHS_dom"/>
</dbReference>
<evidence type="ECO:0000256" key="8">
    <source>
        <dbReference type="ARBA" id="ARBA00023034"/>
    </source>
</evidence>
<dbReference type="Gene3D" id="1.20.58.160">
    <property type="match status" value="1"/>
</dbReference>
<accession>A0A1X7VUG3</accession>
<evidence type="ECO:0000256" key="11">
    <source>
        <dbReference type="SAM" id="MobiDB-lite"/>
    </source>
</evidence>
<dbReference type="EnsemblMetazoa" id="XM_019997983.1">
    <property type="protein sequence ID" value="XP_019853542.1"/>
    <property type="gene ID" value="LOC100642040"/>
</dbReference>
<dbReference type="InterPro" id="IPR041198">
    <property type="entry name" value="GGA_N-GAT"/>
</dbReference>
<proteinExistence type="inferred from homology"/>
<organism evidence="15">
    <name type="scientific">Amphimedon queenslandica</name>
    <name type="common">Sponge</name>
    <dbReference type="NCBI Taxonomy" id="400682"/>
    <lineage>
        <taxon>Eukaryota</taxon>
        <taxon>Metazoa</taxon>
        <taxon>Porifera</taxon>
        <taxon>Demospongiae</taxon>
        <taxon>Heteroscleromorpha</taxon>
        <taxon>Haplosclerida</taxon>
        <taxon>Niphatidae</taxon>
        <taxon>Amphimedon</taxon>
    </lineage>
</organism>